<protein>
    <submittedName>
        <fullName evidence="2">Aminoglycoside phosphotransferase</fullName>
    </submittedName>
</protein>
<dbReference type="PANTHER" id="PTHR41283">
    <property type="entry name" value="AMINOGLYCOSIDE PHOSPHOTRANSFERASE"/>
    <property type="match status" value="1"/>
</dbReference>
<organism evidence="2 3">
    <name type="scientific">Lysinibacillus xylanilyticus</name>
    <dbReference type="NCBI Taxonomy" id="582475"/>
    <lineage>
        <taxon>Bacteria</taxon>
        <taxon>Bacillati</taxon>
        <taxon>Bacillota</taxon>
        <taxon>Bacilli</taxon>
        <taxon>Bacillales</taxon>
        <taxon>Bacillaceae</taxon>
        <taxon>Lysinibacillus</taxon>
    </lineage>
</organism>
<name>A0A2M9Q2K9_9BACI</name>
<feature type="domain" description="Aminoglycoside phosphotransferase" evidence="1">
    <location>
        <begin position="18"/>
        <end position="242"/>
    </location>
</feature>
<evidence type="ECO:0000259" key="1">
    <source>
        <dbReference type="Pfam" id="PF01636"/>
    </source>
</evidence>
<evidence type="ECO:0000313" key="3">
    <source>
        <dbReference type="Proteomes" id="UP000232101"/>
    </source>
</evidence>
<dbReference type="InterPro" id="IPR002575">
    <property type="entry name" value="Aminoglycoside_PTrfase"/>
</dbReference>
<dbReference type="Gene3D" id="3.90.1200.10">
    <property type="match status" value="1"/>
</dbReference>
<keyword evidence="2" id="KW-0808">Transferase</keyword>
<dbReference type="RefSeq" id="WP_100544370.1">
    <property type="nucleotide sequence ID" value="NZ_PHQY01000656.1"/>
</dbReference>
<dbReference type="EMBL" id="PHQY01000656">
    <property type="protein sequence ID" value="PJO42317.1"/>
    <property type="molecule type" value="Genomic_DNA"/>
</dbReference>
<sequence length="301" mass="35958">MIEQLLKEMPLLKDYKEFKKINKGFSSDEKYLISLKNSEEKYMLRFFPICQFEDREKEFTILKTVETYTNKAIKACEIGKIQNHGYLITTYIDGNDVEEELLVLTEREQYQLGFEAGQELLNLHKIQAPKYIEPWYARKTLKHKKYVEAYLACPIKIDQVEKILQFIDNHMLLMENRPNIFQHDDYHPSNLITQEGKFKGIIDFGRYDWGDPIHEFLKIGIFTRNISVPFSIGQIKGYFNGEEPNDEFWTLYSLYLAMCVFSTIVWTLKTIPEEMDNMRNRINIFLDDHQYFKNVKPSWYK</sequence>
<dbReference type="InterPro" id="IPR011009">
    <property type="entry name" value="Kinase-like_dom_sf"/>
</dbReference>
<dbReference type="SUPFAM" id="SSF56112">
    <property type="entry name" value="Protein kinase-like (PK-like)"/>
    <property type="match status" value="1"/>
</dbReference>
<dbReference type="PANTHER" id="PTHR41283:SF1">
    <property type="entry name" value="AMINOGLYCOSIDE PHOSPHOTRANSFERASE DOMAIN-CONTAINING PROTEIN"/>
    <property type="match status" value="1"/>
</dbReference>
<comment type="caution">
    <text evidence="2">The sequence shown here is derived from an EMBL/GenBank/DDBJ whole genome shotgun (WGS) entry which is preliminary data.</text>
</comment>
<proteinExistence type="predicted"/>
<dbReference type="Proteomes" id="UP000232101">
    <property type="component" value="Unassembled WGS sequence"/>
</dbReference>
<dbReference type="AlphaFoldDB" id="A0A2M9Q2K9"/>
<accession>A0A2M9Q2K9</accession>
<reference evidence="2 3" key="1">
    <citation type="submission" date="2017-11" db="EMBL/GenBank/DDBJ databases">
        <title>Bacterial isolate from king chilli rhizosphere.</title>
        <authorList>
            <person name="Takhelmayum P."/>
            <person name="Sarangthem I."/>
        </authorList>
    </citation>
    <scope>NUCLEOTIDE SEQUENCE [LARGE SCALE GENOMIC DNA]</scope>
    <source>
        <strain evidence="3">t26</strain>
    </source>
</reference>
<dbReference type="Pfam" id="PF01636">
    <property type="entry name" value="APH"/>
    <property type="match status" value="1"/>
</dbReference>
<dbReference type="GO" id="GO:0016740">
    <property type="term" value="F:transferase activity"/>
    <property type="evidence" value="ECO:0007669"/>
    <property type="project" value="UniProtKB-KW"/>
</dbReference>
<evidence type="ECO:0000313" key="2">
    <source>
        <dbReference type="EMBL" id="PJO42317.1"/>
    </source>
</evidence>
<gene>
    <name evidence="2" type="ORF">CWD94_18735</name>
</gene>